<dbReference type="Proteomes" id="UP000829069">
    <property type="component" value="Chromosome"/>
</dbReference>
<protein>
    <submittedName>
        <fullName evidence="2">Rv3235 family protein</fullName>
    </submittedName>
</protein>
<evidence type="ECO:0000256" key="1">
    <source>
        <dbReference type="SAM" id="MobiDB-lite"/>
    </source>
</evidence>
<name>A0ABY3WER7_9MICC</name>
<keyword evidence="3" id="KW-1185">Reference proteome</keyword>
<dbReference type="Pfam" id="PF20060">
    <property type="entry name" value="DUF6459"/>
    <property type="match status" value="1"/>
</dbReference>
<feature type="region of interest" description="Disordered" evidence="1">
    <location>
        <begin position="1"/>
        <end position="86"/>
    </location>
</feature>
<organism evidence="2 3">
    <name type="scientific">Arthrobacter sulfonylureivorans</name>
    <dbReference type="NCBI Taxonomy" id="2486855"/>
    <lineage>
        <taxon>Bacteria</taxon>
        <taxon>Bacillati</taxon>
        <taxon>Actinomycetota</taxon>
        <taxon>Actinomycetes</taxon>
        <taxon>Micrococcales</taxon>
        <taxon>Micrococcaceae</taxon>
        <taxon>Arthrobacter</taxon>
    </lineage>
</organism>
<feature type="compositionally biased region" description="Low complexity" evidence="1">
    <location>
        <begin position="19"/>
        <end position="34"/>
    </location>
</feature>
<evidence type="ECO:0000313" key="2">
    <source>
        <dbReference type="EMBL" id="UNK47063.1"/>
    </source>
</evidence>
<sequence length="209" mass="22420">MDNVRRLPDARTRAEDAEAAAQADALAPASGAPRPLTVRRVNPAGPDSYFAPVIRLQPRRPDPTEADRPSGPGAVSPPVRLHQKADPEAAAELRQVTATARSVAQACLEAVAGTRPVQQLARWLDPASYEKLAHRADIVKAHQAKLRSGGGVPLRLHRSAVVRSARVCRAAEGAYEASLVVVDARRVRAIALRLELVRGLWKVTALEIG</sequence>
<dbReference type="EMBL" id="CP093326">
    <property type="protein sequence ID" value="UNK47063.1"/>
    <property type="molecule type" value="Genomic_DNA"/>
</dbReference>
<gene>
    <name evidence="2" type="ORF">MNQ99_06885</name>
</gene>
<dbReference type="InterPro" id="IPR045596">
    <property type="entry name" value="DUF6459"/>
</dbReference>
<dbReference type="RefSeq" id="WP_241914901.1">
    <property type="nucleotide sequence ID" value="NZ_CP093326.1"/>
</dbReference>
<feature type="compositionally biased region" description="Basic and acidic residues" evidence="1">
    <location>
        <begin position="1"/>
        <end position="16"/>
    </location>
</feature>
<evidence type="ECO:0000313" key="3">
    <source>
        <dbReference type="Proteomes" id="UP000829069"/>
    </source>
</evidence>
<feature type="compositionally biased region" description="Basic and acidic residues" evidence="1">
    <location>
        <begin position="59"/>
        <end position="68"/>
    </location>
</feature>
<proteinExistence type="predicted"/>
<accession>A0ABY3WER7</accession>
<reference evidence="2 3" key="1">
    <citation type="submission" date="2022-03" db="EMBL/GenBank/DDBJ databases">
        <title>Isotopic signatures of nitrous oxide derived from detoxification processes.</title>
        <authorList>
            <person name="Behrendt U."/>
            <person name="Buchen C."/>
            <person name="Well R."/>
            <person name="Ulrich A."/>
            <person name="Rohe L."/>
            <person name="Kolb S."/>
            <person name="Schloter M."/>
            <person name="Horn M.A."/>
            <person name="Augustin J."/>
        </authorList>
    </citation>
    <scope>NUCLEOTIDE SEQUENCE [LARGE SCALE GENOMIC DNA]</scope>
    <source>
        <strain evidence="2 3">S4-C24</strain>
    </source>
</reference>